<dbReference type="SUPFAM" id="SSF52540">
    <property type="entry name" value="P-loop containing nucleoside triphosphate hydrolases"/>
    <property type="match status" value="1"/>
</dbReference>
<dbReference type="PROSITE" id="PS51194">
    <property type="entry name" value="HELICASE_CTER"/>
    <property type="match status" value="1"/>
</dbReference>
<evidence type="ECO:0000256" key="1">
    <source>
        <dbReference type="ARBA" id="ARBA00022741"/>
    </source>
</evidence>
<dbReference type="InterPro" id="IPR001650">
    <property type="entry name" value="Helicase_C-like"/>
</dbReference>
<reference evidence="9" key="1">
    <citation type="submission" date="2018-05" db="EMBL/GenBank/DDBJ databases">
        <authorList>
            <person name="Lanie J.A."/>
            <person name="Ng W.-L."/>
            <person name="Kazmierczak K.M."/>
            <person name="Andrzejewski T.M."/>
            <person name="Davidsen T.M."/>
            <person name="Wayne K.J."/>
            <person name="Tettelin H."/>
            <person name="Glass J.I."/>
            <person name="Rusch D."/>
            <person name="Podicherti R."/>
            <person name="Tsui H.-C.T."/>
            <person name="Winkler M.E."/>
        </authorList>
    </citation>
    <scope>NUCLEOTIDE SEQUENCE</scope>
</reference>
<dbReference type="InterPro" id="IPR011545">
    <property type="entry name" value="DEAD/DEAH_box_helicase_dom"/>
</dbReference>
<dbReference type="SMART" id="SM00490">
    <property type="entry name" value="HELICc"/>
    <property type="match status" value="1"/>
</dbReference>
<evidence type="ECO:0000256" key="3">
    <source>
        <dbReference type="ARBA" id="ARBA00022806"/>
    </source>
</evidence>
<protein>
    <recommendedName>
        <fullName evidence="10">RNA helicase</fullName>
    </recommendedName>
</protein>
<keyword evidence="3" id="KW-0347">Helicase</keyword>
<dbReference type="CDD" id="cd18787">
    <property type="entry name" value="SF2_C_DEAD"/>
    <property type="match status" value="1"/>
</dbReference>
<evidence type="ECO:0000256" key="4">
    <source>
        <dbReference type="ARBA" id="ARBA00022840"/>
    </source>
</evidence>
<dbReference type="InterPro" id="IPR014001">
    <property type="entry name" value="Helicase_ATP-bd"/>
</dbReference>
<dbReference type="PROSITE" id="PS51195">
    <property type="entry name" value="Q_MOTIF"/>
    <property type="match status" value="1"/>
</dbReference>
<dbReference type="InterPro" id="IPR044742">
    <property type="entry name" value="DEAD/DEAH_RhlB"/>
</dbReference>
<dbReference type="PANTHER" id="PTHR47959:SF13">
    <property type="entry name" value="ATP-DEPENDENT RNA HELICASE RHLE"/>
    <property type="match status" value="1"/>
</dbReference>
<evidence type="ECO:0000259" key="7">
    <source>
        <dbReference type="PROSITE" id="PS51194"/>
    </source>
</evidence>
<dbReference type="PANTHER" id="PTHR47959">
    <property type="entry name" value="ATP-DEPENDENT RNA HELICASE RHLE-RELATED"/>
    <property type="match status" value="1"/>
</dbReference>
<dbReference type="InterPro" id="IPR027417">
    <property type="entry name" value="P-loop_NTPase"/>
</dbReference>
<evidence type="ECO:0000259" key="6">
    <source>
        <dbReference type="PROSITE" id="PS51192"/>
    </source>
</evidence>
<gene>
    <name evidence="9" type="ORF">METZ01_LOCUS136760</name>
</gene>
<feature type="non-terminal residue" evidence="9">
    <location>
        <position position="456"/>
    </location>
</feature>
<dbReference type="GO" id="GO:0016787">
    <property type="term" value="F:hydrolase activity"/>
    <property type="evidence" value="ECO:0007669"/>
    <property type="project" value="UniProtKB-KW"/>
</dbReference>
<feature type="compositionally biased region" description="Basic and acidic residues" evidence="5">
    <location>
        <begin position="394"/>
        <end position="405"/>
    </location>
</feature>
<evidence type="ECO:0000259" key="8">
    <source>
        <dbReference type="PROSITE" id="PS51195"/>
    </source>
</evidence>
<dbReference type="InterPro" id="IPR014014">
    <property type="entry name" value="RNA_helicase_DEAD_Q_motif"/>
</dbReference>
<dbReference type="GO" id="GO:0005524">
    <property type="term" value="F:ATP binding"/>
    <property type="evidence" value="ECO:0007669"/>
    <property type="project" value="UniProtKB-KW"/>
</dbReference>
<dbReference type="GO" id="GO:0005829">
    <property type="term" value="C:cytosol"/>
    <property type="evidence" value="ECO:0007669"/>
    <property type="project" value="TreeGrafter"/>
</dbReference>
<feature type="domain" description="Helicase ATP-binding" evidence="6">
    <location>
        <begin position="34"/>
        <end position="203"/>
    </location>
</feature>
<accession>A0A381Z3N2</accession>
<keyword evidence="4" id="KW-0067">ATP-binding</keyword>
<feature type="compositionally biased region" description="Low complexity" evidence="5">
    <location>
        <begin position="415"/>
        <end position="426"/>
    </location>
</feature>
<feature type="domain" description="DEAD-box RNA helicase Q" evidence="8">
    <location>
        <begin position="3"/>
        <end position="31"/>
    </location>
</feature>
<dbReference type="Pfam" id="PF00270">
    <property type="entry name" value="DEAD"/>
    <property type="match status" value="1"/>
</dbReference>
<name>A0A381Z3N2_9ZZZZ</name>
<dbReference type="GO" id="GO:0003724">
    <property type="term" value="F:RNA helicase activity"/>
    <property type="evidence" value="ECO:0007669"/>
    <property type="project" value="InterPro"/>
</dbReference>
<organism evidence="9">
    <name type="scientific">marine metagenome</name>
    <dbReference type="NCBI Taxonomy" id="408172"/>
    <lineage>
        <taxon>unclassified sequences</taxon>
        <taxon>metagenomes</taxon>
        <taxon>ecological metagenomes</taxon>
    </lineage>
</organism>
<feature type="region of interest" description="Disordered" evidence="5">
    <location>
        <begin position="377"/>
        <end position="456"/>
    </location>
</feature>
<evidence type="ECO:0000256" key="5">
    <source>
        <dbReference type="SAM" id="MobiDB-lite"/>
    </source>
</evidence>
<dbReference type="InterPro" id="IPR050079">
    <property type="entry name" value="DEAD_box_RNA_helicase"/>
</dbReference>
<dbReference type="GO" id="GO:0003676">
    <property type="term" value="F:nucleic acid binding"/>
    <property type="evidence" value="ECO:0007669"/>
    <property type="project" value="InterPro"/>
</dbReference>
<dbReference type="Gene3D" id="3.40.50.300">
    <property type="entry name" value="P-loop containing nucleotide triphosphate hydrolases"/>
    <property type="match status" value="2"/>
</dbReference>
<feature type="domain" description="Helicase C-terminal" evidence="7">
    <location>
        <begin position="230"/>
        <end position="372"/>
    </location>
</feature>
<evidence type="ECO:0008006" key="10">
    <source>
        <dbReference type="Google" id="ProtNLM"/>
    </source>
</evidence>
<dbReference type="AlphaFoldDB" id="A0A381Z3N2"/>
<evidence type="ECO:0000313" key="9">
    <source>
        <dbReference type="EMBL" id="SVA83906.1"/>
    </source>
</evidence>
<keyword evidence="1" id="KW-0547">Nucleotide-binding</keyword>
<dbReference type="CDD" id="cd00268">
    <property type="entry name" value="DEADc"/>
    <property type="match status" value="1"/>
</dbReference>
<proteinExistence type="predicted"/>
<sequence>MSTTFAQLGVPESITRALSACGITEPFAIQAATITDALDGRDICGRAPTGSGKTLAFGIPLVATVERAEPRRPRALVLAPTRELAEQICTELRTFAGKVRIGVVYGGVGYGPQLKALREGVEILVACPGRLEDLLDQGALKLNAVDQVVIDEADRMADMGFMPAVRRLLDRTSGQRQTVLFSATLDGDVAKLTRDHQNDPVHHEVGDETPDITAATHMFWTVDRHDRVGLTAEAIDAAWPTIIFCRTRHGADRLAKQLARTEIRAAAIHGGRSQNQRTRALADFMDGRVHALVATDVAARGIHVEGVASVVHYDPPEDHKAYVHRSGRTARAGRDGVVISLVQPEQKKDVRRLQRDIGIDEPVIAPDLDRVRELSPPAVATPAPMAPSSPPKAAPDEERRHDGRGRPGGNRRRNGSAGRGRNNGSSRRGGSGTGAARTGNGQGRPDGPKARNGQGN</sequence>
<dbReference type="SMART" id="SM00487">
    <property type="entry name" value="DEXDc"/>
    <property type="match status" value="1"/>
</dbReference>
<dbReference type="EMBL" id="UINC01019843">
    <property type="protein sequence ID" value="SVA83906.1"/>
    <property type="molecule type" value="Genomic_DNA"/>
</dbReference>
<feature type="compositionally biased region" description="Pro residues" evidence="5">
    <location>
        <begin position="384"/>
        <end position="393"/>
    </location>
</feature>
<dbReference type="PROSITE" id="PS51192">
    <property type="entry name" value="HELICASE_ATP_BIND_1"/>
    <property type="match status" value="1"/>
</dbReference>
<keyword evidence="2" id="KW-0378">Hydrolase</keyword>
<evidence type="ECO:0000256" key="2">
    <source>
        <dbReference type="ARBA" id="ARBA00022801"/>
    </source>
</evidence>
<dbReference type="Pfam" id="PF00271">
    <property type="entry name" value="Helicase_C"/>
    <property type="match status" value="1"/>
</dbReference>